<proteinExistence type="predicted"/>
<sequence length="85" mass="9646">MLYILNINQPRMSTNKEVLYKGIKYLGFALPLMFIGPSVIFSSFKNQSHPFYIPILGIGIILCLLSIFLIFKGIQTIMKSLFDGN</sequence>
<name>A0ABP8ZZ89_9FLAO</name>
<feature type="transmembrane region" description="Helical" evidence="1">
    <location>
        <begin position="25"/>
        <end position="44"/>
    </location>
</feature>
<comment type="caution">
    <text evidence="2">The sequence shown here is derived from an EMBL/GenBank/DDBJ whole genome shotgun (WGS) entry which is preliminary data.</text>
</comment>
<dbReference type="Proteomes" id="UP001500141">
    <property type="component" value="Unassembled WGS sequence"/>
</dbReference>
<organism evidence="2 3">
    <name type="scientific">Flavobacterium hankyongi</name>
    <dbReference type="NCBI Taxonomy" id="1176532"/>
    <lineage>
        <taxon>Bacteria</taxon>
        <taxon>Pseudomonadati</taxon>
        <taxon>Bacteroidota</taxon>
        <taxon>Flavobacteriia</taxon>
        <taxon>Flavobacteriales</taxon>
        <taxon>Flavobacteriaceae</taxon>
        <taxon>Flavobacterium</taxon>
    </lineage>
</organism>
<keyword evidence="1" id="KW-1133">Transmembrane helix</keyword>
<evidence type="ECO:0000313" key="2">
    <source>
        <dbReference type="EMBL" id="GAA4769596.1"/>
    </source>
</evidence>
<keyword evidence="1" id="KW-0472">Membrane</keyword>
<evidence type="ECO:0000256" key="1">
    <source>
        <dbReference type="SAM" id="Phobius"/>
    </source>
</evidence>
<keyword evidence="3" id="KW-1185">Reference proteome</keyword>
<dbReference type="InterPro" id="IPR046077">
    <property type="entry name" value="DUF6095"/>
</dbReference>
<accession>A0ABP8ZZ89</accession>
<feature type="transmembrane region" description="Helical" evidence="1">
    <location>
        <begin position="50"/>
        <end position="71"/>
    </location>
</feature>
<dbReference type="Pfam" id="PF19589">
    <property type="entry name" value="DUF6095"/>
    <property type="match status" value="1"/>
</dbReference>
<evidence type="ECO:0000313" key="3">
    <source>
        <dbReference type="Proteomes" id="UP001500141"/>
    </source>
</evidence>
<gene>
    <name evidence="2" type="ORF">GCM10023230_19540</name>
</gene>
<keyword evidence="1" id="KW-0812">Transmembrane</keyword>
<protein>
    <submittedName>
        <fullName evidence="2">DUF6095 family protein</fullName>
    </submittedName>
</protein>
<dbReference type="EMBL" id="BAABIP010000017">
    <property type="protein sequence ID" value="GAA4769596.1"/>
    <property type="molecule type" value="Genomic_DNA"/>
</dbReference>
<reference evidence="3" key="1">
    <citation type="journal article" date="2019" name="Int. J. Syst. Evol. Microbiol.">
        <title>The Global Catalogue of Microorganisms (GCM) 10K type strain sequencing project: providing services to taxonomists for standard genome sequencing and annotation.</title>
        <authorList>
            <consortium name="The Broad Institute Genomics Platform"/>
            <consortium name="The Broad Institute Genome Sequencing Center for Infectious Disease"/>
            <person name="Wu L."/>
            <person name="Ma J."/>
        </authorList>
    </citation>
    <scope>NUCLEOTIDE SEQUENCE [LARGE SCALE GENOMIC DNA]</scope>
    <source>
        <strain evidence="3">JCM 18198</strain>
    </source>
</reference>